<feature type="transmembrane region" description="Helical" evidence="1">
    <location>
        <begin position="12"/>
        <end position="32"/>
    </location>
</feature>
<protein>
    <recommendedName>
        <fullName evidence="4">GtrA-like protein domain-containing protein</fullName>
    </recommendedName>
</protein>
<evidence type="ECO:0008006" key="4">
    <source>
        <dbReference type="Google" id="ProtNLM"/>
    </source>
</evidence>
<dbReference type="Proteomes" id="UP000707245">
    <property type="component" value="Unassembled WGS sequence"/>
</dbReference>
<keyword evidence="1" id="KW-0812">Transmembrane</keyword>
<proteinExistence type="predicted"/>
<evidence type="ECO:0000313" key="3">
    <source>
        <dbReference type="Proteomes" id="UP000707245"/>
    </source>
</evidence>
<gene>
    <name evidence="2" type="ORF">EI167_17400</name>
</gene>
<accession>A0ABR9FQV7</accession>
<keyword evidence="1" id="KW-1133">Transmembrane helix</keyword>
<comment type="caution">
    <text evidence="2">The sequence shown here is derived from an EMBL/GenBank/DDBJ whole genome shotgun (WGS) entry which is preliminary data.</text>
</comment>
<feature type="transmembrane region" description="Helical" evidence="1">
    <location>
        <begin position="70"/>
        <end position="93"/>
    </location>
</feature>
<dbReference type="EMBL" id="RRZA01000066">
    <property type="protein sequence ID" value="MBE0459180.1"/>
    <property type="molecule type" value="Genomic_DNA"/>
</dbReference>
<evidence type="ECO:0000256" key="1">
    <source>
        <dbReference type="SAM" id="Phobius"/>
    </source>
</evidence>
<keyword evidence="3" id="KW-1185">Reference proteome</keyword>
<feature type="transmembrane region" description="Helical" evidence="1">
    <location>
        <begin position="99"/>
        <end position="122"/>
    </location>
</feature>
<reference evidence="2 3" key="1">
    <citation type="submission" date="2020-07" db="EMBL/GenBank/DDBJ databases">
        <title>Halophilic bacteria isolated from french cheeses.</title>
        <authorList>
            <person name="Kothe C.I."/>
            <person name="Farah-Kraiem B."/>
            <person name="Renault P."/>
            <person name="Dridi B."/>
        </authorList>
    </citation>
    <scope>NUCLEOTIDE SEQUENCE [LARGE SCALE GENOMIC DNA]</scope>
    <source>
        <strain evidence="2 3">FME14</strain>
    </source>
</reference>
<organism evidence="2 3">
    <name type="scientific">Pseudoalteromonas prydzensis</name>
    <dbReference type="NCBI Taxonomy" id="182141"/>
    <lineage>
        <taxon>Bacteria</taxon>
        <taxon>Pseudomonadati</taxon>
        <taxon>Pseudomonadota</taxon>
        <taxon>Gammaproteobacteria</taxon>
        <taxon>Alteromonadales</taxon>
        <taxon>Pseudoalteromonadaceae</taxon>
        <taxon>Pseudoalteromonas</taxon>
    </lineage>
</organism>
<keyword evidence="1" id="KW-0472">Membrane</keyword>
<sequence>MIQNSYTKAAFIALLVASGLSVVVGFSFFTLLPEAKGLTLILLLLTPLAIFINLFVAYKIYQGKNRFIKFAFWVYVVQIVGFDIGGWAFSLLLGFTFHISWAVGSSSITINFFAILMSVLLFKAMQSASKTS</sequence>
<dbReference type="GeneID" id="303293456"/>
<name>A0ABR9FQV7_9GAMM</name>
<evidence type="ECO:0000313" key="2">
    <source>
        <dbReference type="EMBL" id="MBE0459180.1"/>
    </source>
</evidence>
<feature type="transmembrane region" description="Helical" evidence="1">
    <location>
        <begin position="38"/>
        <end position="58"/>
    </location>
</feature>
<dbReference type="RefSeq" id="WP_157586679.1">
    <property type="nucleotide sequence ID" value="NZ_BDDT01000003.1"/>
</dbReference>